<dbReference type="Proteomes" id="UP000653674">
    <property type="component" value="Unassembled WGS sequence"/>
</dbReference>
<dbReference type="Gene3D" id="3.40.190.10">
    <property type="entry name" value="Periplasmic binding protein-like II"/>
    <property type="match status" value="2"/>
</dbReference>
<evidence type="ECO:0000256" key="3">
    <source>
        <dbReference type="ARBA" id="ARBA00023125"/>
    </source>
</evidence>
<dbReference type="CDD" id="cd05466">
    <property type="entry name" value="PBP2_LTTR_substrate"/>
    <property type="match status" value="1"/>
</dbReference>
<evidence type="ECO:0000313" key="6">
    <source>
        <dbReference type="EMBL" id="GIG74930.1"/>
    </source>
</evidence>
<keyword evidence="7" id="KW-1185">Reference proteome</keyword>
<dbReference type="Gene3D" id="1.10.10.10">
    <property type="entry name" value="Winged helix-like DNA-binding domain superfamily/Winged helix DNA-binding domain"/>
    <property type="match status" value="1"/>
</dbReference>
<protein>
    <submittedName>
        <fullName evidence="6">LysR family transcriptional regulator</fullName>
    </submittedName>
</protein>
<proteinExistence type="inferred from homology"/>
<organism evidence="6 7">
    <name type="scientific">Planosporangium flavigriseum</name>
    <dbReference type="NCBI Taxonomy" id="373681"/>
    <lineage>
        <taxon>Bacteria</taxon>
        <taxon>Bacillati</taxon>
        <taxon>Actinomycetota</taxon>
        <taxon>Actinomycetes</taxon>
        <taxon>Micromonosporales</taxon>
        <taxon>Micromonosporaceae</taxon>
        <taxon>Planosporangium</taxon>
    </lineage>
</organism>
<reference evidence="6" key="1">
    <citation type="submission" date="2021-01" db="EMBL/GenBank/DDBJ databases">
        <title>Whole genome shotgun sequence of Planosporangium flavigriseum NBRC 105377.</title>
        <authorList>
            <person name="Komaki H."/>
            <person name="Tamura T."/>
        </authorList>
    </citation>
    <scope>NUCLEOTIDE SEQUENCE</scope>
    <source>
        <strain evidence="6">NBRC 105377</strain>
    </source>
</reference>
<evidence type="ECO:0000313" key="7">
    <source>
        <dbReference type="Proteomes" id="UP000653674"/>
    </source>
</evidence>
<dbReference type="PROSITE" id="PS50931">
    <property type="entry name" value="HTH_LYSR"/>
    <property type="match status" value="1"/>
</dbReference>
<dbReference type="InterPro" id="IPR000847">
    <property type="entry name" value="LysR_HTH_N"/>
</dbReference>
<evidence type="ECO:0000259" key="5">
    <source>
        <dbReference type="PROSITE" id="PS50931"/>
    </source>
</evidence>
<dbReference type="GO" id="GO:0003700">
    <property type="term" value="F:DNA-binding transcription factor activity"/>
    <property type="evidence" value="ECO:0007669"/>
    <property type="project" value="InterPro"/>
</dbReference>
<gene>
    <name evidence="6" type="ORF">Pfl04_33340</name>
</gene>
<dbReference type="PANTHER" id="PTHR30126">
    <property type="entry name" value="HTH-TYPE TRANSCRIPTIONAL REGULATOR"/>
    <property type="match status" value="1"/>
</dbReference>
<dbReference type="GO" id="GO:0000976">
    <property type="term" value="F:transcription cis-regulatory region binding"/>
    <property type="evidence" value="ECO:0007669"/>
    <property type="project" value="TreeGrafter"/>
</dbReference>
<comment type="caution">
    <text evidence="6">The sequence shown here is derived from an EMBL/GenBank/DDBJ whole genome shotgun (WGS) entry which is preliminary data.</text>
</comment>
<name>A0A8J3LQD8_9ACTN</name>
<dbReference type="PANTHER" id="PTHR30126:SF39">
    <property type="entry name" value="HTH-TYPE TRANSCRIPTIONAL REGULATOR CYSL"/>
    <property type="match status" value="1"/>
</dbReference>
<feature type="domain" description="HTH lysR-type" evidence="5">
    <location>
        <begin position="1"/>
        <end position="58"/>
    </location>
</feature>
<dbReference type="Pfam" id="PF00126">
    <property type="entry name" value="HTH_1"/>
    <property type="match status" value="1"/>
</dbReference>
<keyword evidence="3" id="KW-0238">DNA-binding</keyword>
<comment type="similarity">
    <text evidence="1">Belongs to the LysR transcriptional regulatory family.</text>
</comment>
<evidence type="ECO:0000256" key="1">
    <source>
        <dbReference type="ARBA" id="ARBA00009437"/>
    </source>
</evidence>
<dbReference type="SUPFAM" id="SSF53850">
    <property type="entry name" value="Periplasmic binding protein-like II"/>
    <property type="match status" value="1"/>
</dbReference>
<accession>A0A8J3LQD8</accession>
<keyword evidence="4" id="KW-0804">Transcription</keyword>
<dbReference type="AlphaFoldDB" id="A0A8J3LQD8"/>
<dbReference type="RefSeq" id="WP_168079563.1">
    <property type="nucleotide sequence ID" value="NZ_BAAAQJ010000005.1"/>
</dbReference>
<evidence type="ECO:0000256" key="2">
    <source>
        <dbReference type="ARBA" id="ARBA00023015"/>
    </source>
</evidence>
<dbReference type="InterPro" id="IPR005119">
    <property type="entry name" value="LysR_subst-bd"/>
</dbReference>
<sequence>MTPTQLRAFAAVVRLGSVKHAAADLQVSEAAVSLHIGQLRKEFGDKLFVRTSSGLAFTPGGLRLASRATEMLNLQDRTIIEVRQAGGGRRLLRVATEALFAEHAAPGLIELFADRANDLDVELSSHDPGRFEKLLLTRTVDAAIGPRPASLDASITSAHFLNYQVVAVAAPDHPMTRLQPGVNALREQRWLLGPSAAYDTGVIPDILRRINVPEGHQRIFQSHAAAVEEAKRGKGLALALSFAVAQALVHGDLRRVPIQAQGTWSILTLTAEQAPPTAAELARFVTTPRATQAMLRDSGVTVRHFKPSIHVTLWS</sequence>
<dbReference type="EMBL" id="BONU01000024">
    <property type="protein sequence ID" value="GIG74930.1"/>
    <property type="molecule type" value="Genomic_DNA"/>
</dbReference>
<dbReference type="SUPFAM" id="SSF46785">
    <property type="entry name" value="Winged helix' DNA-binding domain"/>
    <property type="match status" value="1"/>
</dbReference>
<dbReference type="InterPro" id="IPR036388">
    <property type="entry name" value="WH-like_DNA-bd_sf"/>
</dbReference>
<dbReference type="InterPro" id="IPR036390">
    <property type="entry name" value="WH_DNA-bd_sf"/>
</dbReference>
<dbReference type="Pfam" id="PF03466">
    <property type="entry name" value="LysR_substrate"/>
    <property type="match status" value="1"/>
</dbReference>
<evidence type="ECO:0000256" key="4">
    <source>
        <dbReference type="ARBA" id="ARBA00023163"/>
    </source>
</evidence>
<keyword evidence="2" id="KW-0805">Transcription regulation</keyword>